<dbReference type="Pfam" id="PF00210">
    <property type="entry name" value="Ferritin"/>
    <property type="match status" value="1"/>
</dbReference>
<dbReference type="Proteomes" id="UP000323506">
    <property type="component" value="Chromosome A04"/>
</dbReference>
<reference evidence="16 17" key="1">
    <citation type="submission" date="2019-06" db="EMBL/GenBank/DDBJ databases">
        <title>WGS assembly of Gossypium darwinii.</title>
        <authorList>
            <person name="Chen Z.J."/>
            <person name="Sreedasyam A."/>
            <person name="Ando A."/>
            <person name="Song Q."/>
            <person name="De L."/>
            <person name="Hulse-Kemp A."/>
            <person name="Ding M."/>
            <person name="Ye W."/>
            <person name="Kirkbride R."/>
            <person name="Jenkins J."/>
            <person name="Plott C."/>
            <person name="Lovell J."/>
            <person name="Lin Y.-M."/>
            <person name="Vaughn R."/>
            <person name="Liu B."/>
            <person name="Li W."/>
            <person name="Simpson S."/>
            <person name="Scheffler B."/>
            <person name="Saski C."/>
            <person name="Grover C."/>
            <person name="Hu G."/>
            <person name="Conover J."/>
            <person name="Carlson J."/>
            <person name="Shu S."/>
            <person name="Boston L."/>
            <person name="Williams M."/>
            <person name="Peterson D."/>
            <person name="Mcgee K."/>
            <person name="Jones D."/>
            <person name="Wendel J."/>
            <person name="Stelly D."/>
            <person name="Grimwood J."/>
            <person name="Schmutz J."/>
        </authorList>
    </citation>
    <scope>NUCLEOTIDE SEQUENCE [LARGE SCALE GENOMIC DNA]</scope>
    <source>
        <strain evidence="16">1808015.09</strain>
    </source>
</reference>
<dbReference type="PANTHER" id="PTHR11431">
    <property type="entry name" value="FERRITIN"/>
    <property type="match status" value="1"/>
</dbReference>
<dbReference type="GO" id="GO:0006826">
    <property type="term" value="P:iron ion transport"/>
    <property type="evidence" value="ECO:0007669"/>
    <property type="project" value="InterPro"/>
</dbReference>
<evidence type="ECO:0000256" key="10">
    <source>
        <dbReference type="ARBA" id="ARBA00025111"/>
    </source>
</evidence>
<feature type="binding site" evidence="13">
    <location>
        <position position="178"/>
    </location>
    <ligand>
        <name>Fe cation</name>
        <dbReference type="ChEBI" id="CHEBI:24875"/>
        <label>1</label>
    </ligand>
</feature>
<keyword evidence="6 13" id="KW-0479">Metal-binding</keyword>
<feature type="domain" description="Ferritin-like diiron" evidence="15">
    <location>
        <begin position="77"/>
        <end position="230"/>
    </location>
</feature>
<comment type="function">
    <text evidence="10">Stores iron in a soluble, non-toxic, readily available form. Important for iron homeostasis. Has ferroxidase activity. Iron is taken up in the ferrous form and deposited as ferric hydroxides after oxidation.</text>
</comment>
<dbReference type="PROSITE" id="PS00540">
    <property type="entry name" value="FERRITIN_1"/>
    <property type="match status" value="1"/>
</dbReference>
<dbReference type="CDD" id="cd01056">
    <property type="entry name" value="Euk_Ferritin"/>
    <property type="match status" value="1"/>
</dbReference>
<dbReference type="FunFam" id="1.20.1260.10:FF:000006">
    <property type="entry name" value="Ferritin"/>
    <property type="match status" value="1"/>
</dbReference>
<evidence type="ECO:0000256" key="7">
    <source>
        <dbReference type="ARBA" id="ARBA00022946"/>
    </source>
</evidence>
<evidence type="ECO:0000313" key="16">
    <source>
        <dbReference type="EMBL" id="TYH22447.1"/>
    </source>
</evidence>
<dbReference type="EMBL" id="CM017691">
    <property type="protein sequence ID" value="TYH22447.1"/>
    <property type="molecule type" value="Genomic_DNA"/>
</dbReference>
<evidence type="ECO:0000256" key="11">
    <source>
        <dbReference type="ARBA" id="ARBA00026060"/>
    </source>
</evidence>
<dbReference type="InterPro" id="IPR014034">
    <property type="entry name" value="Ferritin_CS"/>
</dbReference>
<organism evidence="16 17">
    <name type="scientific">Gossypium darwinii</name>
    <name type="common">Darwin's cotton</name>
    <name type="synonym">Gossypium barbadense var. darwinii</name>
    <dbReference type="NCBI Taxonomy" id="34276"/>
    <lineage>
        <taxon>Eukaryota</taxon>
        <taxon>Viridiplantae</taxon>
        <taxon>Streptophyta</taxon>
        <taxon>Embryophyta</taxon>
        <taxon>Tracheophyta</taxon>
        <taxon>Spermatophyta</taxon>
        <taxon>Magnoliopsida</taxon>
        <taxon>eudicotyledons</taxon>
        <taxon>Gunneridae</taxon>
        <taxon>Pentapetalae</taxon>
        <taxon>rosids</taxon>
        <taxon>malvids</taxon>
        <taxon>Malvales</taxon>
        <taxon>Malvaceae</taxon>
        <taxon>Malvoideae</taxon>
        <taxon>Gossypium</taxon>
    </lineage>
</organism>
<keyword evidence="9 13" id="KW-0408">Iron</keyword>
<dbReference type="PANTHER" id="PTHR11431:SF75">
    <property type="entry name" value="FERRITIN"/>
    <property type="match status" value="1"/>
</dbReference>
<dbReference type="GO" id="GO:0006979">
    <property type="term" value="P:response to oxidative stress"/>
    <property type="evidence" value="ECO:0007669"/>
    <property type="project" value="UniProtKB-ARBA"/>
</dbReference>
<evidence type="ECO:0000256" key="5">
    <source>
        <dbReference type="ARBA" id="ARBA00022640"/>
    </source>
</evidence>
<comment type="similarity">
    <text evidence="2 14">Belongs to the ferritin family.</text>
</comment>
<keyword evidence="4" id="KW-0150">Chloroplast</keyword>
<dbReference type="GO" id="GO:0008198">
    <property type="term" value="F:ferrous iron binding"/>
    <property type="evidence" value="ECO:0007669"/>
    <property type="project" value="TreeGrafter"/>
</dbReference>
<keyword evidence="7" id="KW-0809">Transit peptide</keyword>
<evidence type="ECO:0000256" key="14">
    <source>
        <dbReference type="RuleBase" id="RU361145"/>
    </source>
</evidence>
<dbReference type="InterPro" id="IPR012347">
    <property type="entry name" value="Ferritin-like"/>
</dbReference>
<feature type="binding site" evidence="13">
    <location>
        <position position="132"/>
    </location>
    <ligand>
        <name>Fe cation</name>
        <dbReference type="ChEBI" id="CHEBI:24875"/>
        <label>1</label>
    </ligand>
</feature>
<evidence type="ECO:0000256" key="8">
    <source>
        <dbReference type="ARBA" id="ARBA00023002"/>
    </source>
</evidence>
<dbReference type="InterPro" id="IPR009040">
    <property type="entry name" value="Ferritin-like_diiron"/>
</dbReference>
<dbReference type="InterPro" id="IPR001519">
    <property type="entry name" value="Ferritin"/>
</dbReference>
<dbReference type="AlphaFoldDB" id="A0A5D2GX28"/>
<dbReference type="GO" id="GO:0009507">
    <property type="term" value="C:chloroplast"/>
    <property type="evidence" value="ECO:0007669"/>
    <property type="project" value="UniProtKB-SubCell"/>
</dbReference>
<dbReference type="GO" id="GO:0004322">
    <property type="term" value="F:ferroxidase activity"/>
    <property type="evidence" value="ECO:0007669"/>
    <property type="project" value="UniProtKB-EC"/>
</dbReference>
<evidence type="ECO:0000259" key="15">
    <source>
        <dbReference type="PROSITE" id="PS50905"/>
    </source>
</evidence>
<sequence>MFLSSVSCSRPLWGFPALSSAPSFFPPRKHHGKASGIFASLETENLARTRVVFQLFEELKKEDFDIPVTSQVSLARHKYTNDCEAAINEQINVEYSVSYVYHSLYAYFDRDNIALKGLAKLSRNLMKEKREHAEKLMEYQNIRGGRVKLHPILLPLSEFEHAEKGDALYAVELALSLEKLTNEKLLSLHNVAEQNNDPQMADFIESEFLSERILSNNQKKYFWSILEGHILVEAIKKISEYVAQLRLVGKGHGVWHFDQMLLHEGGAV</sequence>
<evidence type="ECO:0000256" key="9">
    <source>
        <dbReference type="ARBA" id="ARBA00023004"/>
    </source>
</evidence>
<dbReference type="Gene3D" id="1.20.1260.10">
    <property type="match status" value="1"/>
</dbReference>
<feature type="binding site" evidence="13">
    <location>
        <position position="94"/>
    </location>
    <ligand>
        <name>Fe cation</name>
        <dbReference type="ChEBI" id="CHEBI:24875"/>
        <label>1</label>
    </ligand>
</feature>
<evidence type="ECO:0000256" key="6">
    <source>
        <dbReference type="ARBA" id="ARBA00022723"/>
    </source>
</evidence>
<proteinExistence type="inferred from homology"/>
<keyword evidence="5" id="KW-0934">Plastid</keyword>
<keyword evidence="8 14" id="KW-0560">Oxidoreductase</keyword>
<dbReference type="PROSITE" id="PS50905">
    <property type="entry name" value="FERRITIN_LIKE"/>
    <property type="match status" value="1"/>
</dbReference>
<evidence type="ECO:0000256" key="2">
    <source>
        <dbReference type="ARBA" id="ARBA00007513"/>
    </source>
</evidence>
<evidence type="ECO:0000256" key="13">
    <source>
        <dbReference type="PIRSR" id="PIRSR601519-1"/>
    </source>
</evidence>
<comment type="subunit">
    <text evidence="11">Oligomer of 24 subunits. There are two types of subunits: L (light) chain and H (heavy) chain. The major chain can be light or heavy, depending on the species and tissue type. The functional molecule forms a roughly spherical shell with a diameter of 12 nm and contains a central cavity into which the insoluble mineral iron core is deposited.</text>
</comment>
<dbReference type="EC" id="1.16.3.1" evidence="14"/>
<gene>
    <name evidence="16" type="ORF">ES288_A04G129300v1</name>
</gene>
<protein>
    <recommendedName>
        <fullName evidence="14">Ferritin</fullName>
        <ecNumber evidence="14">1.16.3.1</ecNumber>
    </recommendedName>
</protein>
<comment type="subcellular location">
    <subcellularLocation>
        <location evidence="1">Plastid</location>
        <location evidence="1">Chloroplast</location>
    </subcellularLocation>
</comment>
<evidence type="ECO:0000256" key="1">
    <source>
        <dbReference type="ARBA" id="ARBA00004229"/>
    </source>
</evidence>
<dbReference type="InterPro" id="IPR009078">
    <property type="entry name" value="Ferritin-like_SF"/>
</dbReference>
<dbReference type="SUPFAM" id="SSF47240">
    <property type="entry name" value="Ferritin-like"/>
    <property type="match status" value="1"/>
</dbReference>
<dbReference type="GO" id="GO:0006879">
    <property type="term" value="P:intracellular iron ion homeostasis"/>
    <property type="evidence" value="ECO:0007669"/>
    <property type="project" value="UniProtKB-KW"/>
</dbReference>
<evidence type="ECO:0000256" key="12">
    <source>
        <dbReference type="ARBA" id="ARBA00047990"/>
    </source>
</evidence>
<keyword evidence="17" id="KW-1185">Reference proteome</keyword>
<dbReference type="GO" id="GO:0008199">
    <property type="term" value="F:ferric iron binding"/>
    <property type="evidence" value="ECO:0007669"/>
    <property type="project" value="InterPro"/>
</dbReference>
<accession>A0A5D2GX28</accession>
<evidence type="ECO:0000313" key="17">
    <source>
        <dbReference type="Proteomes" id="UP000323506"/>
    </source>
</evidence>
<comment type="catalytic activity">
    <reaction evidence="12 14">
        <text>4 Fe(2+) + O2 + 4 H(+) = 4 Fe(3+) + 2 H2O</text>
        <dbReference type="Rhea" id="RHEA:11148"/>
        <dbReference type="ChEBI" id="CHEBI:15377"/>
        <dbReference type="ChEBI" id="CHEBI:15378"/>
        <dbReference type="ChEBI" id="CHEBI:15379"/>
        <dbReference type="ChEBI" id="CHEBI:29033"/>
        <dbReference type="ChEBI" id="CHEBI:29034"/>
        <dbReference type="EC" id="1.16.3.1"/>
    </reaction>
</comment>
<evidence type="ECO:0000256" key="4">
    <source>
        <dbReference type="ARBA" id="ARBA00022528"/>
    </source>
</evidence>
<name>A0A5D2GX28_GOSDA</name>
<comment type="function">
    <text evidence="14">Stores iron in a soluble, non-toxic, readily available form. Important for iron homeostasis. Iron is taken up in the ferrous form and deposited as ferric hydroxides after oxidation.</text>
</comment>
<dbReference type="InterPro" id="IPR008331">
    <property type="entry name" value="Ferritin_DPS_dom"/>
</dbReference>
<evidence type="ECO:0000256" key="3">
    <source>
        <dbReference type="ARBA" id="ARBA00022434"/>
    </source>
</evidence>
<keyword evidence="3 14" id="KW-0409">Iron storage</keyword>